<keyword evidence="3" id="KW-1185">Reference proteome</keyword>
<feature type="non-terminal residue" evidence="2">
    <location>
        <position position="1"/>
    </location>
</feature>
<dbReference type="InterPro" id="IPR037365">
    <property type="entry name" value="Slowmo/Ups"/>
</dbReference>
<evidence type="ECO:0000313" key="2">
    <source>
        <dbReference type="EMBL" id="PWY98556.1"/>
    </source>
</evidence>
<feature type="domain" description="PRELI/MSF1" evidence="1">
    <location>
        <begin position="10"/>
        <end position="117"/>
    </location>
</feature>
<dbReference type="PANTHER" id="PTHR11158">
    <property type="entry name" value="MSF1/PX19 RELATED"/>
    <property type="match status" value="1"/>
</dbReference>
<dbReference type="FunCoup" id="A0A317XJQ1">
    <property type="interactions" value="218"/>
</dbReference>
<proteinExistence type="predicted"/>
<dbReference type="STRING" id="1882483.A0A317XJQ1"/>
<dbReference type="AlphaFoldDB" id="A0A317XJQ1"/>
<dbReference type="InParanoid" id="A0A317XJQ1"/>
<dbReference type="InterPro" id="IPR006797">
    <property type="entry name" value="PRELI/MSF1_dom"/>
</dbReference>
<organism evidence="2 3">
    <name type="scientific">Testicularia cyperi</name>
    <dbReference type="NCBI Taxonomy" id="1882483"/>
    <lineage>
        <taxon>Eukaryota</taxon>
        <taxon>Fungi</taxon>
        <taxon>Dikarya</taxon>
        <taxon>Basidiomycota</taxon>
        <taxon>Ustilaginomycotina</taxon>
        <taxon>Ustilaginomycetes</taxon>
        <taxon>Ustilaginales</taxon>
        <taxon>Anthracoideaceae</taxon>
        <taxon>Testicularia</taxon>
    </lineage>
</organism>
<name>A0A317XJQ1_9BASI</name>
<dbReference type="Proteomes" id="UP000246740">
    <property type="component" value="Unassembled WGS sequence"/>
</dbReference>
<reference evidence="2 3" key="1">
    <citation type="journal article" date="2018" name="Mol. Biol. Evol.">
        <title>Broad Genomic Sampling Reveals a Smut Pathogenic Ancestry of the Fungal Clade Ustilaginomycotina.</title>
        <authorList>
            <person name="Kijpornyongpan T."/>
            <person name="Mondo S.J."/>
            <person name="Barry K."/>
            <person name="Sandor L."/>
            <person name="Lee J."/>
            <person name="Lipzen A."/>
            <person name="Pangilinan J."/>
            <person name="LaButti K."/>
            <person name="Hainaut M."/>
            <person name="Henrissat B."/>
            <person name="Grigoriev I.V."/>
            <person name="Spatafora J.W."/>
            <person name="Aime M.C."/>
        </authorList>
    </citation>
    <scope>NUCLEOTIDE SEQUENCE [LARGE SCALE GENOMIC DNA]</scope>
    <source>
        <strain evidence="2 3">MCA 3645</strain>
    </source>
</reference>
<accession>A0A317XJQ1</accession>
<dbReference type="PROSITE" id="PS50904">
    <property type="entry name" value="PRELI_MSF1"/>
    <property type="match status" value="1"/>
</dbReference>
<gene>
    <name evidence="2" type="ORF">BCV70DRAFT_150421</name>
</gene>
<dbReference type="GO" id="GO:0005758">
    <property type="term" value="C:mitochondrial intermembrane space"/>
    <property type="evidence" value="ECO:0007669"/>
    <property type="project" value="InterPro"/>
</dbReference>
<evidence type="ECO:0000259" key="1">
    <source>
        <dbReference type="PROSITE" id="PS50904"/>
    </source>
</evidence>
<sequence>SRTDHDKTMPKTFTSQQEFPYPWQLSARAVWNKYPNPHAEHVVSVDVIDQSLDRETGKLRTERILGVRQGAPKWAVKVLGASEDTYVREVVMVDPFSQSVEMTSTNLSLSQYMLVKE</sequence>
<dbReference type="EMBL" id="KZ819198">
    <property type="protein sequence ID" value="PWY98556.1"/>
    <property type="molecule type" value="Genomic_DNA"/>
</dbReference>
<dbReference type="OrthoDB" id="407630at2759"/>
<feature type="non-terminal residue" evidence="2">
    <location>
        <position position="117"/>
    </location>
</feature>
<dbReference type="Pfam" id="PF04707">
    <property type="entry name" value="PRELI"/>
    <property type="match status" value="1"/>
</dbReference>
<evidence type="ECO:0000313" key="3">
    <source>
        <dbReference type="Proteomes" id="UP000246740"/>
    </source>
</evidence>
<protein>
    <submittedName>
        <fullName evidence="2">MSF1-domain-containing protein</fullName>
    </submittedName>
</protein>